<keyword evidence="6 8" id="KW-0862">Zinc</keyword>
<comment type="function">
    <text evidence="8">Catalyzes the deamination of adenosine to inosine at the wobble position 34 of tRNA(Arg2).</text>
</comment>
<dbReference type="EC" id="3.5.4.33" evidence="8"/>
<dbReference type="Gene3D" id="3.40.140.10">
    <property type="entry name" value="Cytidine Deaminase, domain 2"/>
    <property type="match status" value="1"/>
</dbReference>
<dbReference type="InterPro" id="IPR058535">
    <property type="entry name" value="MafB19-deam"/>
</dbReference>
<organism evidence="10 11">
    <name type="scientific">Parasediminibacterium paludis</name>
    <dbReference type="NCBI Taxonomy" id="908966"/>
    <lineage>
        <taxon>Bacteria</taxon>
        <taxon>Pseudomonadati</taxon>
        <taxon>Bacteroidota</taxon>
        <taxon>Chitinophagia</taxon>
        <taxon>Chitinophagales</taxon>
        <taxon>Chitinophagaceae</taxon>
        <taxon>Parasediminibacterium</taxon>
    </lineage>
</organism>
<dbReference type="Pfam" id="PF14437">
    <property type="entry name" value="MafB19-deam"/>
    <property type="match status" value="1"/>
</dbReference>
<evidence type="ECO:0000256" key="7">
    <source>
        <dbReference type="ARBA" id="ARBA00048045"/>
    </source>
</evidence>
<comment type="caution">
    <text evidence="10">The sequence shown here is derived from an EMBL/GenBank/DDBJ whole genome shotgun (WGS) entry which is preliminary data.</text>
</comment>
<comment type="subunit">
    <text evidence="2 8">Homodimer.</text>
</comment>
<dbReference type="SUPFAM" id="SSF53927">
    <property type="entry name" value="Cytidine deaminase-like"/>
    <property type="match status" value="1"/>
</dbReference>
<evidence type="ECO:0000256" key="2">
    <source>
        <dbReference type="ARBA" id="ARBA00011738"/>
    </source>
</evidence>
<comment type="catalytic activity">
    <reaction evidence="7 8">
        <text>adenosine(34) in tRNA + H2O + H(+) = inosine(34) in tRNA + NH4(+)</text>
        <dbReference type="Rhea" id="RHEA:43168"/>
        <dbReference type="Rhea" id="RHEA-COMP:10373"/>
        <dbReference type="Rhea" id="RHEA-COMP:10374"/>
        <dbReference type="ChEBI" id="CHEBI:15377"/>
        <dbReference type="ChEBI" id="CHEBI:15378"/>
        <dbReference type="ChEBI" id="CHEBI:28938"/>
        <dbReference type="ChEBI" id="CHEBI:74411"/>
        <dbReference type="ChEBI" id="CHEBI:82852"/>
        <dbReference type="EC" id="3.5.4.33"/>
    </reaction>
</comment>
<dbReference type="RefSeq" id="WP_379015665.1">
    <property type="nucleotide sequence ID" value="NZ_JBHSDC010000029.1"/>
</dbReference>
<dbReference type="PROSITE" id="PS51747">
    <property type="entry name" value="CYT_DCMP_DEAMINASES_2"/>
    <property type="match status" value="1"/>
</dbReference>
<evidence type="ECO:0000256" key="6">
    <source>
        <dbReference type="ARBA" id="ARBA00022833"/>
    </source>
</evidence>
<gene>
    <name evidence="8" type="primary">tadA</name>
    <name evidence="10" type="ORF">ACFOW1_15985</name>
</gene>
<dbReference type="InterPro" id="IPR016193">
    <property type="entry name" value="Cytidine_deaminase-like"/>
</dbReference>
<dbReference type="CDD" id="cd01285">
    <property type="entry name" value="nucleoside_deaminase"/>
    <property type="match status" value="1"/>
</dbReference>
<evidence type="ECO:0000256" key="1">
    <source>
        <dbReference type="ARBA" id="ARBA00010669"/>
    </source>
</evidence>
<dbReference type="HAMAP" id="MF_00972">
    <property type="entry name" value="tRNA_aden_deaminase"/>
    <property type="match status" value="1"/>
</dbReference>
<dbReference type="GO" id="GO:0052717">
    <property type="term" value="F:tRNA-specific adenosine-34 deaminase activity"/>
    <property type="evidence" value="ECO:0007669"/>
    <property type="project" value="UniProtKB-EC"/>
</dbReference>
<dbReference type="EMBL" id="JBHSDC010000029">
    <property type="protein sequence ID" value="MFC4233401.1"/>
    <property type="molecule type" value="Genomic_DNA"/>
</dbReference>
<dbReference type="InterPro" id="IPR016192">
    <property type="entry name" value="APOBEC/CMP_deaminase_Zn-bd"/>
</dbReference>
<evidence type="ECO:0000259" key="9">
    <source>
        <dbReference type="PROSITE" id="PS51747"/>
    </source>
</evidence>
<comment type="cofactor">
    <cofactor evidence="8">
        <name>Zn(2+)</name>
        <dbReference type="ChEBI" id="CHEBI:29105"/>
    </cofactor>
    <text evidence="8">Binds 1 zinc ion per subunit.</text>
</comment>
<dbReference type="PANTHER" id="PTHR11079">
    <property type="entry name" value="CYTOSINE DEAMINASE FAMILY MEMBER"/>
    <property type="match status" value="1"/>
</dbReference>
<dbReference type="Proteomes" id="UP001595906">
    <property type="component" value="Unassembled WGS sequence"/>
</dbReference>
<dbReference type="PROSITE" id="PS00903">
    <property type="entry name" value="CYT_DCMP_DEAMINASES_1"/>
    <property type="match status" value="1"/>
</dbReference>
<protein>
    <recommendedName>
        <fullName evidence="8">tRNA-specific adenosine deaminase</fullName>
        <ecNumber evidence="8">3.5.4.33</ecNumber>
    </recommendedName>
</protein>
<dbReference type="PANTHER" id="PTHR11079:SF202">
    <property type="entry name" value="TRNA-SPECIFIC ADENOSINE DEAMINASE"/>
    <property type="match status" value="1"/>
</dbReference>
<evidence type="ECO:0000256" key="5">
    <source>
        <dbReference type="ARBA" id="ARBA00022801"/>
    </source>
</evidence>
<sequence>MFDEVKFSHEYFMRQAIREAEAAFYKDEVPVGAIVVVNNKIIAKGHNQVEMLNDSTAHAEILALTTAYNAFGSKYLPEATLYVTVEPCLMCCGAMYWGKIGKIVYGTTDDKNGYRKFTSSSPLHPKTEIVTGILAVECAKLMKDFFKNKR</sequence>
<feature type="active site" description="Proton donor" evidence="8">
    <location>
        <position position="60"/>
    </location>
</feature>
<evidence type="ECO:0000313" key="11">
    <source>
        <dbReference type="Proteomes" id="UP001595906"/>
    </source>
</evidence>
<keyword evidence="11" id="KW-1185">Reference proteome</keyword>
<proteinExistence type="inferred from homology"/>
<keyword evidence="3 8" id="KW-0819">tRNA processing</keyword>
<evidence type="ECO:0000313" key="10">
    <source>
        <dbReference type="EMBL" id="MFC4233401.1"/>
    </source>
</evidence>
<keyword evidence="5 8" id="KW-0378">Hydrolase</keyword>
<dbReference type="InterPro" id="IPR002125">
    <property type="entry name" value="CMP_dCMP_dom"/>
</dbReference>
<evidence type="ECO:0000256" key="3">
    <source>
        <dbReference type="ARBA" id="ARBA00022694"/>
    </source>
</evidence>
<comment type="similarity">
    <text evidence="1">Belongs to the cytidine and deoxycytidylate deaminase family. ADAT2 subfamily.</text>
</comment>
<keyword evidence="4 8" id="KW-0479">Metal-binding</keyword>
<feature type="binding site" evidence="8">
    <location>
        <position position="91"/>
    </location>
    <ligand>
        <name>Zn(2+)</name>
        <dbReference type="ChEBI" id="CHEBI:29105"/>
        <note>catalytic</note>
    </ligand>
</feature>
<feature type="binding site" evidence="8">
    <location>
        <position position="88"/>
    </location>
    <ligand>
        <name>Zn(2+)</name>
        <dbReference type="ChEBI" id="CHEBI:29105"/>
        <note>catalytic</note>
    </ligand>
</feature>
<name>A0ABV8Q2C7_9BACT</name>
<feature type="binding site" evidence="8">
    <location>
        <position position="58"/>
    </location>
    <ligand>
        <name>Zn(2+)</name>
        <dbReference type="ChEBI" id="CHEBI:29105"/>
        <note>catalytic</note>
    </ligand>
</feature>
<accession>A0ABV8Q2C7</accession>
<reference evidence="11" key="1">
    <citation type="journal article" date="2019" name="Int. J. Syst. Evol. Microbiol.">
        <title>The Global Catalogue of Microorganisms (GCM) 10K type strain sequencing project: providing services to taxonomists for standard genome sequencing and annotation.</title>
        <authorList>
            <consortium name="The Broad Institute Genomics Platform"/>
            <consortium name="The Broad Institute Genome Sequencing Center for Infectious Disease"/>
            <person name="Wu L."/>
            <person name="Ma J."/>
        </authorList>
    </citation>
    <scope>NUCLEOTIDE SEQUENCE [LARGE SCALE GENOMIC DNA]</scope>
    <source>
        <strain evidence="11">CECT 8010</strain>
    </source>
</reference>
<feature type="domain" description="CMP/dCMP-type deaminase" evidence="9">
    <location>
        <begin position="7"/>
        <end position="117"/>
    </location>
</feature>
<evidence type="ECO:0000256" key="4">
    <source>
        <dbReference type="ARBA" id="ARBA00022723"/>
    </source>
</evidence>
<evidence type="ECO:0000256" key="8">
    <source>
        <dbReference type="HAMAP-Rule" id="MF_00972"/>
    </source>
</evidence>
<dbReference type="InterPro" id="IPR028883">
    <property type="entry name" value="tRNA_aden_deaminase"/>
</dbReference>